<comment type="caution">
    <text evidence="1">The sequence shown here is derived from an EMBL/GenBank/DDBJ whole genome shotgun (WGS) entry which is preliminary data.</text>
</comment>
<dbReference type="EMBL" id="CM039170">
    <property type="protein sequence ID" value="KAH9801308.1"/>
    <property type="molecule type" value="Genomic_DNA"/>
</dbReference>
<name>A0ACB8NTY0_CITSI</name>
<sequence>MKRLDRAASNTAWLNKYLDNVVLHLPKIPSNHRPILVRFTNDVSSSRGPKPFRFLAAWLTDKSFGEFVSNAWLNNLPYLHAADNFVKKAMEWNRDNFGNIFTRKRRILARLRRVQKALETNPRRSLSKRGRNRITTIQDDNGEWLLENEVIKQHATTFFSALYTSETVVFRPYLIRGCFPNLNVSSTQGLTAPIEDDEIQQTIFSMKPLKAPGVDGLHAIFYQSQWHIVSPSFCRFIQSTFNSGIIPKEINTMLLVLIPKVDHPVNLKMYRPISLCTVVYKIISKIVANRLQALMPNLIGPQQTSFVLGRHIIDNIVIA</sequence>
<keyword evidence="1" id="KW-0808">Transferase</keyword>
<protein>
    <submittedName>
        <fullName evidence="1">Reverse transcriptase domain-containing protein</fullName>
    </submittedName>
</protein>
<organism evidence="1 2">
    <name type="scientific">Citrus sinensis</name>
    <name type="common">Sweet orange</name>
    <name type="synonym">Citrus aurantium var. sinensis</name>
    <dbReference type="NCBI Taxonomy" id="2711"/>
    <lineage>
        <taxon>Eukaryota</taxon>
        <taxon>Viridiplantae</taxon>
        <taxon>Streptophyta</taxon>
        <taxon>Embryophyta</taxon>
        <taxon>Tracheophyta</taxon>
        <taxon>Spermatophyta</taxon>
        <taxon>Magnoliopsida</taxon>
        <taxon>eudicotyledons</taxon>
        <taxon>Gunneridae</taxon>
        <taxon>Pentapetalae</taxon>
        <taxon>rosids</taxon>
        <taxon>malvids</taxon>
        <taxon>Sapindales</taxon>
        <taxon>Rutaceae</taxon>
        <taxon>Aurantioideae</taxon>
        <taxon>Citrus</taxon>
    </lineage>
</organism>
<reference evidence="2" key="1">
    <citation type="journal article" date="2023" name="Hortic. Res.">
        <title>A chromosome-level phased genome enabling allele-level studies in sweet orange: a case study on citrus Huanglongbing tolerance.</title>
        <authorList>
            <person name="Wu B."/>
            <person name="Yu Q."/>
            <person name="Deng Z."/>
            <person name="Duan Y."/>
            <person name="Luo F."/>
            <person name="Gmitter F. Jr."/>
        </authorList>
    </citation>
    <scope>NUCLEOTIDE SEQUENCE [LARGE SCALE GENOMIC DNA]</scope>
    <source>
        <strain evidence="2">cv. Valencia</strain>
    </source>
</reference>
<proteinExistence type="predicted"/>
<evidence type="ECO:0000313" key="2">
    <source>
        <dbReference type="Proteomes" id="UP000829398"/>
    </source>
</evidence>
<accession>A0ACB8NTY0</accession>
<keyword evidence="1" id="KW-0548">Nucleotidyltransferase</keyword>
<evidence type="ECO:0000313" key="1">
    <source>
        <dbReference type="EMBL" id="KAH9801308.1"/>
    </source>
</evidence>
<gene>
    <name evidence="1" type="ORF">KPL71_000977</name>
</gene>
<keyword evidence="2" id="KW-1185">Reference proteome</keyword>
<dbReference type="Proteomes" id="UP000829398">
    <property type="component" value="Chromosome 1"/>
</dbReference>
<keyword evidence="1" id="KW-0695">RNA-directed DNA polymerase</keyword>